<comment type="subcellular location">
    <subcellularLocation>
        <location evidence="2">Cytoplasm</location>
    </subcellularLocation>
    <subcellularLocation>
        <location evidence="1">Nucleus</location>
    </subcellularLocation>
</comment>
<evidence type="ECO:0000256" key="5">
    <source>
        <dbReference type="SAM" id="MobiDB-lite"/>
    </source>
</evidence>
<dbReference type="Proteomes" id="UP000007752">
    <property type="component" value="Chromosome 3"/>
</dbReference>
<dbReference type="GO" id="GO:0005737">
    <property type="term" value="C:cytoplasm"/>
    <property type="evidence" value="ECO:0007669"/>
    <property type="project" value="UniProtKB-SubCell"/>
</dbReference>
<keyword evidence="4" id="KW-0539">Nucleus</keyword>
<protein>
    <submittedName>
        <fullName evidence="6">Uncharacterized protein</fullName>
    </submittedName>
</protein>
<evidence type="ECO:0000256" key="1">
    <source>
        <dbReference type="ARBA" id="ARBA00004123"/>
    </source>
</evidence>
<reference evidence="6" key="2">
    <citation type="submission" date="2008-12" db="EMBL/GenBank/DDBJ databases">
        <title>Improved gene annotation of the rice (Oryza sativa) genomes.</title>
        <authorList>
            <person name="Wang J."/>
            <person name="Li R."/>
            <person name="Fan W."/>
            <person name="Huang Q."/>
            <person name="Zhang J."/>
            <person name="Zhou Y."/>
            <person name="Hu Y."/>
            <person name="Zi S."/>
            <person name="Li J."/>
            <person name="Ni P."/>
            <person name="Zheng H."/>
            <person name="Zhang Y."/>
            <person name="Zhao M."/>
            <person name="Hao Q."/>
            <person name="McDermott J."/>
            <person name="Samudrala R."/>
            <person name="Kristiansen K."/>
            <person name="Wong G.K.-S."/>
        </authorList>
    </citation>
    <scope>NUCLEOTIDE SEQUENCE</scope>
</reference>
<keyword evidence="3" id="KW-0963">Cytoplasm</keyword>
<evidence type="ECO:0000313" key="6">
    <source>
        <dbReference type="EMBL" id="EEE58388.1"/>
    </source>
</evidence>
<feature type="compositionally biased region" description="Polar residues" evidence="5">
    <location>
        <begin position="422"/>
        <end position="439"/>
    </location>
</feature>
<proteinExistence type="predicted"/>
<evidence type="ECO:0000256" key="2">
    <source>
        <dbReference type="ARBA" id="ARBA00004496"/>
    </source>
</evidence>
<gene>
    <name evidence="6" type="ORF">OsJ_09550</name>
</gene>
<dbReference type="EMBL" id="CM000140">
    <property type="protein sequence ID" value="EEE58388.1"/>
    <property type="molecule type" value="Genomic_DNA"/>
</dbReference>
<evidence type="ECO:0000256" key="4">
    <source>
        <dbReference type="ARBA" id="ARBA00023242"/>
    </source>
</evidence>
<feature type="region of interest" description="Disordered" evidence="5">
    <location>
        <begin position="566"/>
        <end position="592"/>
    </location>
</feature>
<accession>B9FBI6</accession>
<sequence>MGLSISYPPDDYLPTEEDTDQMFVRSLSSDNLSTIETFESPPALLDSLSSQRPIIKESFNFKKSEGDPFHVETTVSLMSPKPGKEKSCTHKRTILPRYGSMEYLPPHSPVVGMISPKHQAAAVRVQKVYKSFRTRRQLADCAVLVEQRWWKLIDFALLKHNSVSFFEEEKPESALSRWSRARTKAAKVGKGLSKDEKAQKLALQHWLEAIDPRHRYGHNLHYYYQHWLHCESKQPFFYWLDVGEGKDVSMEDHCPRWKLLQQCIRYLGPKEREFYEVVIENKKLLYKMSRKIVDTSEGPKNSKWIFVLSTTRVLYIGTKSKGTFQHSSFLAGGATSAAGRLVVDNGILKAVWPHSGHYRPTEANFREFMMYLKKRNVDLANIKLSPSEDEEDECLRSRSGRSQLEPTEPGKPEKEEDATADDNGTTTVAAQAAPPSTTGGEPATPVMKRSSSGNRLQRKRPPRLTLDKSRLAKGVAEQDAGSFGDRLDFCKVNLFRGGEEAEEAVVVPQEKILRRLNSRMTMNSYQLGKQLSLRWTNGAGPRIGCVRDYPPELQFRVMEQISLTPRGGAGPLRLGSTATPRQSPCAPLPSPAPLYAAAGTPTSLLQHGAA</sequence>
<dbReference type="AlphaFoldDB" id="B9FBI6"/>
<dbReference type="PANTHER" id="PTHR31250">
    <property type="entry name" value="IQ DOMAIN-CONTAINING PROTEIN IQM3"/>
    <property type="match status" value="1"/>
</dbReference>
<dbReference type="GO" id="GO:0005634">
    <property type="term" value="C:nucleus"/>
    <property type="evidence" value="ECO:0007669"/>
    <property type="project" value="UniProtKB-SubCell"/>
</dbReference>
<organism evidence="6">
    <name type="scientific">Oryza sativa subsp. japonica</name>
    <name type="common">Rice</name>
    <dbReference type="NCBI Taxonomy" id="39947"/>
    <lineage>
        <taxon>Eukaryota</taxon>
        <taxon>Viridiplantae</taxon>
        <taxon>Streptophyta</taxon>
        <taxon>Embryophyta</taxon>
        <taxon>Tracheophyta</taxon>
        <taxon>Spermatophyta</taxon>
        <taxon>Magnoliopsida</taxon>
        <taxon>Liliopsida</taxon>
        <taxon>Poales</taxon>
        <taxon>Poaceae</taxon>
        <taxon>BOP clade</taxon>
        <taxon>Oryzoideae</taxon>
        <taxon>Oryzeae</taxon>
        <taxon>Oryzinae</taxon>
        <taxon>Oryza</taxon>
        <taxon>Oryza sativa</taxon>
    </lineage>
</organism>
<dbReference type="InterPro" id="IPR044159">
    <property type="entry name" value="IQM"/>
</dbReference>
<feature type="region of interest" description="Disordered" evidence="5">
    <location>
        <begin position="383"/>
        <end position="466"/>
    </location>
</feature>
<reference evidence="6" key="1">
    <citation type="journal article" date="2005" name="PLoS Biol.">
        <title>The genomes of Oryza sativa: a history of duplications.</title>
        <authorList>
            <person name="Yu J."/>
            <person name="Wang J."/>
            <person name="Lin W."/>
            <person name="Li S."/>
            <person name="Li H."/>
            <person name="Zhou J."/>
            <person name="Ni P."/>
            <person name="Dong W."/>
            <person name="Hu S."/>
            <person name="Zeng C."/>
            <person name="Zhang J."/>
            <person name="Zhang Y."/>
            <person name="Li R."/>
            <person name="Xu Z."/>
            <person name="Li S."/>
            <person name="Li X."/>
            <person name="Zheng H."/>
            <person name="Cong L."/>
            <person name="Lin L."/>
            <person name="Yin J."/>
            <person name="Geng J."/>
            <person name="Li G."/>
            <person name="Shi J."/>
            <person name="Liu J."/>
            <person name="Lv H."/>
            <person name="Li J."/>
            <person name="Wang J."/>
            <person name="Deng Y."/>
            <person name="Ran L."/>
            <person name="Shi X."/>
            <person name="Wang X."/>
            <person name="Wu Q."/>
            <person name="Li C."/>
            <person name="Ren X."/>
            <person name="Wang J."/>
            <person name="Wang X."/>
            <person name="Li D."/>
            <person name="Liu D."/>
            <person name="Zhang X."/>
            <person name="Ji Z."/>
            <person name="Zhao W."/>
            <person name="Sun Y."/>
            <person name="Zhang Z."/>
            <person name="Bao J."/>
            <person name="Han Y."/>
            <person name="Dong L."/>
            <person name="Ji J."/>
            <person name="Chen P."/>
            <person name="Wu S."/>
            <person name="Liu J."/>
            <person name="Xiao Y."/>
            <person name="Bu D."/>
            <person name="Tan J."/>
            <person name="Yang L."/>
            <person name="Ye C."/>
            <person name="Zhang J."/>
            <person name="Xu J."/>
            <person name="Zhou Y."/>
            <person name="Yu Y."/>
            <person name="Zhang B."/>
            <person name="Zhuang S."/>
            <person name="Wei H."/>
            <person name="Liu B."/>
            <person name="Lei M."/>
            <person name="Yu H."/>
            <person name="Li Y."/>
            <person name="Xu H."/>
            <person name="Wei S."/>
            <person name="He X."/>
            <person name="Fang L."/>
            <person name="Zhang Z."/>
            <person name="Zhang Y."/>
            <person name="Huang X."/>
            <person name="Su Z."/>
            <person name="Tong W."/>
            <person name="Li J."/>
            <person name="Tong Z."/>
            <person name="Li S."/>
            <person name="Ye J."/>
            <person name="Wang L."/>
            <person name="Fang L."/>
            <person name="Lei T."/>
            <person name="Chen C."/>
            <person name="Chen H."/>
            <person name="Xu Z."/>
            <person name="Li H."/>
            <person name="Huang H."/>
            <person name="Zhang F."/>
            <person name="Xu H."/>
            <person name="Li N."/>
            <person name="Zhao C."/>
            <person name="Li S."/>
            <person name="Dong L."/>
            <person name="Huang Y."/>
            <person name="Li L."/>
            <person name="Xi Y."/>
            <person name="Qi Q."/>
            <person name="Li W."/>
            <person name="Zhang B."/>
            <person name="Hu W."/>
            <person name="Zhang Y."/>
            <person name="Tian X."/>
            <person name="Jiao Y."/>
            <person name="Liang X."/>
            <person name="Jin J."/>
            <person name="Gao L."/>
            <person name="Zheng W."/>
            <person name="Hao B."/>
            <person name="Liu S."/>
            <person name="Wang W."/>
            <person name="Yuan L."/>
            <person name="Cao M."/>
            <person name="McDermott J."/>
            <person name="Samudrala R."/>
            <person name="Wang J."/>
            <person name="Wong G.K."/>
            <person name="Yang H."/>
        </authorList>
    </citation>
    <scope>NUCLEOTIDE SEQUENCE [LARGE SCALE GENOMIC DNA]</scope>
</reference>
<evidence type="ECO:0000256" key="3">
    <source>
        <dbReference type="ARBA" id="ARBA00022490"/>
    </source>
</evidence>
<dbReference type="PANTHER" id="PTHR31250:SF5">
    <property type="entry name" value="FAMILY PROTEIN, PUTATIVE, EXPRESSED-RELATED"/>
    <property type="match status" value="1"/>
</dbReference>
<name>B9FBI6_ORYSJ</name>